<comment type="caution">
    <text evidence="2">The sequence shown here is derived from an EMBL/GenBank/DDBJ whole genome shotgun (WGS) entry which is preliminary data.</text>
</comment>
<gene>
    <name evidence="2" type="ORF">SE18_19450</name>
</gene>
<dbReference type="AlphaFoldDB" id="A0A0P6XV79"/>
<dbReference type="EMBL" id="LGKP01000030">
    <property type="protein sequence ID" value="KPL83021.1"/>
    <property type="molecule type" value="Genomic_DNA"/>
</dbReference>
<dbReference type="Proteomes" id="UP000050277">
    <property type="component" value="Unassembled WGS sequence"/>
</dbReference>
<name>A0A0P6XV79_9CHLR</name>
<organism evidence="2 3">
    <name type="scientific">Herpetosiphon geysericola</name>
    <dbReference type="NCBI Taxonomy" id="70996"/>
    <lineage>
        <taxon>Bacteria</taxon>
        <taxon>Bacillati</taxon>
        <taxon>Chloroflexota</taxon>
        <taxon>Chloroflexia</taxon>
        <taxon>Herpetosiphonales</taxon>
        <taxon>Herpetosiphonaceae</taxon>
        <taxon>Herpetosiphon</taxon>
    </lineage>
</organism>
<keyword evidence="3" id="KW-1185">Reference proteome</keyword>
<keyword evidence="1" id="KW-0472">Membrane</keyword>
<proteinExistence type="predicted"/>
<sequence>MARELEQFLARGEEKAFWLFTYKNAGGAILGGFMGSRIGQILGTGGIVMALTMVGVGVGLGITLNRRGLMWGRRLWFTILFYLRSAIKPRTIDAADWYRVIEEREHAVGLSHAGQLVLAPRTMASEAVAQGRSEGESP</sequence>
<keyword evidence="1" id="KW-1133">Transmembrane helix</keyword>
<feature type="transmembrane region" description="Helical" evidence="1">
    <location>
        <begin position="41"/>
        <end position="64"/>
    </location>
</feature>
<dbReference type="STRING" id="70996.SE18_19450"/>
<protein>
    <submittedName>
        <fullName evidence="2">Uncharacterized protein</fullName>
    </submittedName>
</protein>
<dbReference type="RefSeq" id="WP_054536129.1">
    <property type="nucleotide sequence ID" value="NZ_LGKP01000030.1"/>
</dbReference>
<reference evidence="2 3" key="1">
    <citation type="submission" date="2015-07" db="EMBL/GenBank/DDBJ databases">
        <title>Whole genome sequence of Herpetosiphon geysericola DSM 7119.</title>
        <authorList>
            <person name="Hemp J."/>
            <person name="Ward L.M."/>
            <person name="Pace L.A."/>
            <person name="Fischer W.W."/>
        </authorList>
    </citation>
    <scope>NUCLEOTIDE SEQUENCE [LARGE SCALE GENOMIC DNA]</scope>
    <source>
        <strain evidence="2 3">DSM 7119</strain>
    </source>
</reference>
<evidence type="ECO:0000256" key="1">
    <source>
        <dbReference type="SAM" id="Phobius"/>
    </source>
</evidence>
<evidence type="ECO:0000313" key="2">
    <source>
        <dbReference type="EMBL" id="KPL83021.1"/>
    </source>
</evidence>
<accession>A0A0P6XV79</accession>
<keyword evidence="1" id="KW-0812">Transmembrane</keyword>
<evidence type="ECO:0000313" key="3">
    <source>
        <dbReference type="Proteomes" id="UP000050277"/>
    </source>
</evidence>